<dbReference type="PROSITE" id="PS51352">
    <property type="entry name" value="THIOREDOXIN_2"/>
    <property type="match status" value="1"/>
</dbReference>
<dbReference type="InterPro" id="IPR050553">
    <property type="entry name" value="Thioredoxin_ResA/DsbE_sf"/>
</dbReference>
<evidence type="ECO:0000313" key="6">
    <source>
        <dbReference type="Proteomes" id="UP000623795"/>
    </source>
</evidence>
<dbReference type="Pfam" id="PF08534">
    <property type="entry name" value="Redoxin"/>
    <property type="match status" value="1"/>
</dbReference>
<keyword evidence="2" id="KW-0201">Cytochrome c-type biogenesis</keyword>
<dbReference type="PANTHER" id="PTHR42852">
    <property type="entry name" value="THIOL:DISULFIDE INTERCHANGE PROTEIN DSBE"/>
    <property type="match status" value="1"/>
</dbReference>
<dbReference type="InterPro" id="IPR013740">
    <property type="entry name" value="Redoxin"/>
</dbReference>
<evidence type="ECO:0000313" key="5">
    <source>
        <dbReference type="EMBL" id="NMG45427.1"/>
    </source>
</evidence>
<comment type="caution">
    <text evidence="5">The sequence shown here is derived from an EMBL/GenBank/DDBJ whole genome shotgun (WGS) entry which is preliminary data.</text>
</comment>
<evidence type="ECO:0000256" key="2">
    <source>
        <dbReference type="ARBA" id="ARBA00022748"/>
    </source>
</evidence>
<keyword evidence="3" id="KW-0676">Redox-active center</keyword>
<dbReference type="Gene3D" id="3.40.30.10">
    <property type="entry name" value="Glutaredoxin"/>
    <property type="match status" value="1"/>
</dbReference>
<evidence type="ECO:0000256" key="1">
    <source>
        <dbReference type="ARBA" id="ARBA00004196"/>
    </source>
</evidence>
<name>A0ABX1Q3C9_9RHOO</name>
<reference evidence="5 6" key="1">
    <citation type="submission" date="2019-12" db="EMBL/GenBank/DDBJ databases">
        <title>Comparative genomics gives insights into the taxonomy of the Azoarcus-Aromatoleum group and reveals separate origins of nif in the plant-associated Azoarcus and non-plant-associated Aromatoleum sub-groups.</title>
        <authorList>
            <person name="Lafos M."/>
            <person name="Maluk M."/>
            <person name="Batista M."/>
            <person name="Junghare M."/>
            <person name="Carmona M."/>
            <person name="Faoro H."/>
            <person name="Cruz L.M."/>
            <person name="Battistoni F."/>
            <person name="De Souza E."/>
            <person name="Pedrosa F."/>
            <person name="Chen W.-M."/>
            <person name="Poole P.S."/>
            <person name="Dixon R.A."/>
            <person name="James E.K."/>
        </authorList>
    </citation>
    <scope>NUCLEOTIDE SEQUENCE [LARGE SCALE GENOMIC DNA]</scope>
    <source>
        <strain evidence="5 6">Td21</strain>
    </source>
</reference>
<dbReference type="PANTHER" id="PTHR42852:SF13">
    <property type="entry name" value="PROTEIN DIPZ"/>
    <property type="match status" value="1"/>
</dbReference>
<accession>A0ABX1Q3C9</accession>
<dbReference type="Proteomes" id="UP000623795">
    <property type="component" value="Unassembled WGS sequence"/>
</dbReference>
<feature type="domain" description="Thioredoxin" evidence="4">
    <location>
        <begin position="31"/>
        <end position="187"/>
    </location>
</feature>
<evidence type="ECO:0000256" key="3">
    <source>
        <dbReference type="ARBA" id="ARBA00023284"/>
    </source>
</evidence>
<dbReference type="RefSeq" id="WP_169257265.1">
    <property type="nucleotide sequence ID" value="NZ_WTVN01000030.1"/>
</dbReference>
<protein>
    <submittedName>
        <fullName evidence="5">Redoxin family protein</fullName>
    </submittedName>
</protein>
<dbReference type="CDD" id="cd02966">
    <property type="entry name" value="TlpA_like_family"/>
    <property type="match status" value="1"/>
</dbReference>
<keyword evidence="6" id="KW-1185">Reference proteome</keyword>
<dbReference type="EMBL" id="WTVN01000030">
    <property type="protein sequence ID" value="NMG45427.1"/>
    <property type="molecule type" value="Genomic_DNA"/>
</dbReference>
<dbReference type="InterPro" id="IPR006311">
    <property type="entry name" value="TAT_signal"/>
</dbReference>
<dbReference type="InterPro" id="IPR017937">
    <property type="entry name" value="Thioredoxin_CS"/>
</dbReference>
<gene>
    <name evidence="5" type="ORF">GPA22_17065</name>
</gene>
<evidence type="ECO:0000259" key="4">
    <source>
        <dbReference type="PROSITE" id="PS51352"/>
    </source>
</evidence>
<dbReference type="SUPFAM" id="SSF52833">
    <property type="entry name" value="Thioredoxin-like"/>
    <property type="match status" value="1"/>
</dbReference>
<sequence length="188" mass="20102">MRLPASVRNSRRLLLGLLAGLALAGGLAAYALHGSPATAAGAAERSLPRGVHFQDGQGKALSPEDFRGRVVLLNVWATWCVPCRKEMPALDRLQKQLGGPAFEVVAVSIDQDANLVREFYLKYGIRSLALYIDPTTSITSTLGTVGIPTTLLVDQAGREVWRKVGPAEWDAPASVAEIRKHLPAGAKP</sequence>
<dbReference type="PROSITE" id="PS00194">
    <property type="entry name" value="THIOREDOXIN_1"/>
    <property type="match status" value="1"/>
</dbReference>
<organism evidence="5 6">
    <name type="scientific">Aromatoleum toluvorans</name>
    <dbReference type="NCBI Taxonomy" id="92002"/>
    <lineage>
        <taxon>Bacteria</taxon>
        <taxon>Pseudomonadati</taxon>
        <taxon>Pseudomonadota</taxon>
        <taxon>Betaproteobacteria</taxon>
        <taxon>Rhodocyclales</taxon>
        <taxon>Rhodocyclaceae</taxon>
        <taxon>Aromatoleum</taxon>
    </lineage>
</organism>
<comment type="subcellular location">
    <subcellularLocation>
        <location evidence="1">Cell envelope</location>
    </subcellularLocation>
</comment>
<dbReference type="InterPro" id="IPR013766">
    <property type="entry name" value="Thioredoxin_domain"/>
</dbReference>
<proteinExistence type="predicted"/>
<dbReference type="InterPro" id="IPR036249">
    <property type="entry name" value="Thioredoxin-like_sf"/>
</dbReference>
<dbReference type="PROSITE" id="PS51318">
    <property type="entry name" value="TAT"/>
    <property type="match status" value="1"/>
</dbReference>